<dbReference type="Proteomes" id="UP001610990">
    <property type="component" value="Unassembled WGS sequence"/>
</dbReference>
<name>A0ABW7RSF7_9ACTN</name>
<keyword evidence="3" id="KW-1185">Reference proteome</keyword>
<accession>A0ABW7RSF7</accession>
<dbReference type="RefSeq" id="WP_397676804.1">
    <property type="nucleotide sequence ID" value="NZ_JBIRGH010000036.1"/>
</dbReference>
<protein>
    <submittedName>
        <fullName evidence="2">DUF397 domain-containing protein</fullName>
    </submittedName>
</protein>
<comment type="caution">
    <text evidence="2">The sequence shown here is derived from an EMBL/GenBank/DDBJ whole genome shotgun (WGS) entry which is preliminary data.</text>
</comment>
<dbReference type="InterPro" id="IPR007278">
    <property type="entry name" value="DUF397"/>
</dbReference>
<proteinExistence type="predicted"/>
<dbReference type="EMBL" id="JBIRGH010000036">
    <property type="protein sequence ID" value="MFH8589794.1"/>
    <property type="molecule type" value="Genomic_DNA"/>
</dbReference>
<gene>
    <name evidence="2" type="ORF">ACH4GP_36375</name>
</gene>
<feature type="domain" description="DUF397" evidence="1">
    <location>
        <begin position="5"/>
        <end position="56"/>
    </location>
</feature>
<evidence type="ECO:0000259" key="1">
    <source>
        <dbReference type="Pfam" id="PF04149"/>
    </source>
</evidence>
<organism evidence="2 3">
    <name type="scientific">Streptomyces celluloflavus</name>
    <dbReference type="NCBI Taxonomy" id="58344"/>
    <lineage>
        <taxon>Bacteria</taxon>
        <taxon>Bacillati</taxon>
        <taxon>Actinomycetota</taxon>
        <taxon>Actinomycetes</taxon>
        <taxon>Kitasatosporales</taxon>
        <taxon>Streptomycetaceae</taxon>
        <taxon>Streptomyces</taxon>
    </lineage>
</organism>
<dbReference type="Pfam" id="PF04149">
    <property type="entry name" value="DUF397"/>
    <property type="match status" value="1"/>
</dbReference>
<reference evidence="2 3" key="1">
    <citation type="submission" date="2024-10" db="EMBL/GenBank/DDBJ databases">
        <title>The Natural Products Discovery Center: Release of the First 8490 Sequenced Strains for Exploring Actinobacteria Biosynthetic Diversity.</title>
        <authorList>
            <person name="Kalkreuter E."/>
            <person name="Kautsar S.A."/>
            <person name="Yang D."/>
            <person name="Bader C.D."/>
            <person name="Teijaro C.N."/>
            <person name="Fluegel L."/>
            <person name="Davis C.M."/>
            <person name="Simpson J.R."/>
            <person name="Lauterbach L."/>
            <person name="Steele A.D."/>
            <person name="Gui C."/>
            <person name="Meng S."/>
            <person name="Li G."/>
            <person name="Viehrig K."/>
            <person name="Ye F."/>
            <person name="Su P."/>
            <person name="Kiefer A.F."/>
            <person name="Nichols A."/>
            <person name="Cepeda A.J."/>
            <person name="Yan W."/>
            <person name="Fan B."/>
            <person name="Jiang Y."/>
            <person name="Adhikari A."/>
            <person name="Zheng C.-J."/>
            <person name="Schuster L."/>
            <person name="Cowan T.M."/>
            <person name="Smanski M.J."/>
            <person name="Chevrette M.G."/>
            <person name="De Carvalho L.P.S."/>
            <person name="Shen B."/>
        </authorList>
    </citation>
    <scope>NUCLEOTIDE SEQUENCE [LARGE SCALE GENOMIC DNA]</scope>
    <source>
        <strain evidence="2 3">NPDC018013</strain>
    </source>
</reference>
<evidence type="ECO:0000313" key="2">
    <source>
        <dbReference type="EMBL" id="MFH8589794.1"/>
    </source>
</evidence>
<evidence type="ECO:0000313" key="3">
    <source>
        <dbReference type="Proteomes" id="UP001610990"/>
    </source>
</evidence>
<sequence length="92" mass="9865">MAEFRFHKSSHSDAVGECVEVATNIPGTVAVRDSKDLGGPALTLTPTAWTAFHRAIADGQFERSRPRHCLVIPFASGQVGPSSGSLQQMQSR</sequence>